<evidence type="ECO:0000313" key="2">
    <source>
        <dbReference type="EMBL" id="SDC87387.1"/>
    </source>
</evidence>
<proteinExistence type="predicted"/>
<dbReference type="OrthoDB" id="825079at2"/>
<evidence type="ECO:0000313" key="3">
    <source>
        <dbReference type="Proteomes" id="UP000199060"/>
    </source>
</evidence>
<dbReference type="EMBL" id="FNAC01000008">
    <property type="protein sequence ID" value="SDC87387.1"/>
    <property type="molecule type" value="Genomic_DNA"/>
</dbReference>
<dbReference type="Proteomes" id="UP000199060">
    <property type="component" value="Unassembled WGS sequence"/>
</dbReference>
<dbReference type="AlphaFoldDB" id="A0A1G6Q6X3"/>
<keyword evidence="3" id="KW-1185">Reference proteome</keyword>
<reference evidence="3" key="1">
    <citation type="submission" date="2016-10" db="EMBL/GenBank/DDBJ databases">
        <authorList>
            <person name="Varghese N."/>
            <person name="Submissions S."/>
        </authorList>
    </citation>
    <scope>NUCLEOTIDE SEQUENCE [LARGE SCALE GENOMIC DNA]</scope>
    <source>
        <strain evidence="3">DSM 23095</strain>
    </source>
</reference>
<name>A0A1G6Q6X3_9BACT</name>
<keyword evidence="1" id="KW-0732">Signal</keyword>
<feature type="chain" id="PRO_5011792358" evidence="1">
    <location>
        <begin position="25"/>
        <end position="333"/>
    </location>
</feature>
<dbReference type="RefSeq" id="WP_087938390.1">
    <property type="nucleotide sequence ID" value="NZ_FNAC01000008.1"/>
</dbReference>
<protein>
    <submittedName>
        <fullName evidence="2">Uncharacterized protein</fullName>
    </submittedName>
</protein>
<accession>A0A1G6Q6X3</accession>
<gene>
    <name evidence="2" type="ORF">SAMN04488104_100845</name>
</gene>
<organism evidence="2 3">
    <name type="scientific">Algoriphagus faecimaris</name>
    <dbReference type="NCBI Taxonomy" id="686796"/>
    <lineage>
        <taxon>Bacteria</taxon>
        <taxon>Pseudomonadati</taxon>
        <taxon>Bacteroidota</taxon>
        <taxon>Cytophagia</taxon>
        <taxon>Cytophagales</taxon>
        <taxon>Cyclobacteriaceae</taxon>
        <taxon>Algoriphagus</taxon>
    </lineage>
</organism>
<feature type="signal peptide" evidence="1">
    <location>
        <begin position="1"/>
        <end position="24"/>
    </location>
</feature>
<evidence type="ECO:0000256" key="1">
    <source>
        <dbReference type="SAM" id="SignalP"/>
    </source>
</evidence>
<sequence>MKSLFKSLASFILLFFCFSTLVSAQKSFQDLAELNDKKWGKLVKSYKNNSTWIDQLQGLLNEELVSEDNLPNPKKIGVLTMQIWDYSQTSSSKVAQTTVYTKNFLTPEGSNLVADTFMETMLPIYEDKFQAKGITLLEPKEYLIDAEKQRLYEEGPSRIEVSGLAKTLGAINSFLTNADKGQGSATATGYEFYPISPNTLATDYKSPASLGLLVEDLGLDAVLVLSVELRLVKNGKSMVFNGMQAGLVGPIDDDQSKEYKGRIGAGMMNMYRDGMSFSSVFFDDVEPFEIAKLSKSGSIEEWYLSGLDVVTERMATDLIRGMEKFIALDKSKD</sequence>